<dbReference type="Gene3D" id="1.10.510.10">
    <property type="entry name" value="Transferase(Phosphotransferase) domain 1"/>
    <property type="match status" value="1"/>
</dbReference>
<dbReference type="PROSITE" id="PS50011">
    <property type="entry name" value="PROTEIN_KINASE_DOM"/>
    <property type="match status" value="1"/>
</dbReference>
<evidence type="ECO:0000313" key="13">
    <source>
        <dbReference type="RefSeq" id="XP_038983696.1"/>
    </source>
</evidence>
<dbReference type="Pfam" id="PF00069">
    <property type="entry name" value="Pkinase"/>
    <property type="match status" value="1"/>
</dbReference>
<feature type="domain" description="Protein kinase" evidence="11">
    <location>
        <begin position="109"/>
        <end position="425"/>
    </location>
</feature>
<gene>
    <name evidence="13" type="primary">LOC103723953</name>
</gene>
<dbReference type="GO" id="GO:0005524">
    <property type="term" value="F:ATP binding"/>
    <property type="evidence" value="ECO:0007669"/>
    <property type="project" value="UniProtKB-KW"/>
</dbReference>
<evidence type="ECO:0000256" key="6">
    <source>
        <dbReference type="ARBA" id="ARBA00022840"/>
    </source>
</evidence>
<dbReference type="PANTHER" id="PTHR45927">
    <property type="entry name" value="LYSM-DOMAIN RECEPTOR-LIKE KINASE-RELATED"/>
    <property type="match status" value="1"/>
</dbReference>
<dbReference type="InterPro" id="IPR052611">
    <property type="entry name" value="Plant_RLK_LysM"/>
</dbReference>
<dbReference type="FunFam" id="1.10.510.10:FF:000468">
    <property type="entry name" value="PTI1-like tyrosine-protein kinase 3"/>
    <property type="match status" value="1"/>
</dbReference>
<keyword evidence="5" id="KW-0547">Nucleotide-binding</keyword>
<dbReference type="Pfam" id="PF23473">
    <property type="entry name" value="LysM3_LYK4_5"/>
    <property type="match status" value="1"/>
</dbReference>
<dbReference type="InterPro" id="IPR008271">
    <property type="entry name" value="Ser/Thr_kinase_AS"/>
</dbReference>
<keyword evidence="8 10" id="KW-0472">Membrane</keyword>
<name>A0A8B9AAI2_PHODC</name>
<keyword evidence="4" id="KW-0732">Signal</keyword>
<feature type="transmembrane region" description="Helical" evidence="10">
    <location>
        <begin position="127"/>
        <end position="151"/>
    </location>
</feature>
<dbReference type="Proteomes" id="UP000228380">
    <property type="component" value="Chromosome 6"/>
</dbReference>
<evidence type="ECO:0000256" key="5">
    <source>
        <dbReference type="ARBA" id="ARBA00022741"/>
    </source>
</evidence>
<keyword evidence="7 10" id="KW-1133">Transmembrane helix</keyword>
<evidence type="ECO:0000256" key="3">
    <source>
        <dbReference type="ARBA" id="ARBA00022692"/>
    </source>
</evidence>
<dbReference type="InterPro" id="IPR011009">
    <property type="entry name" value="Kinase-like_dom_sf"/>
</dbReference>
<dbReference type="SMART" id="SM00220">
    <property type="entry name" value="S_TKc"/>
    <property type="match status" value="1"/>
</dbReference>
<evidence type="ECO:0000256" key="2">
    <source>
        <dbReference type="ARBA" id="ARBA00022475"/>
    </source>
</evidence>
<evidence type="ECO:0000256" key="1">
    <source>
        <dbReference type="ARBA" id="ARBA00004162"/>
    </source>
</evidence>
<organism evidence="12 13">
    <name type="scientific">Phoenix dactylifera</name>
    <name type="common">Date palm</name>
    <dbReference type="NCBI Taxonomy" id="42345"/>
    <lineage>
        <taxon>Eukaryota</taxon>
        <taxon>Viridiplantae</taxon>
        <taxon>Streptophyta</taxon>
        <taxon>Embryophyta</taxon>
        <taxon>Tracheophyta</taxon>
        <taxon>Spermatophyta</taxon>
        <taxon>Magnoliopsida</taxon>
        <taxon>Liliopsida</taxon>
        <taxon>Arecaceae</taxon>
        <taxon>Coryphoideae</taxon>
        <taxon>Phoeniceae</taxon>
        <taxon>Phoenix</taxon>
    </lineage>
</organism>
<protein>
    <submittedName>
        <fullName evidence="13">Protein LYK5</fullName>
    </submittedName>
</protein>
<evidence type="ECO:0000256" key="4">
    <source>
        <dbReference type="ARBA" id="ARBA00022729"/>
    </source>
</evidence>
<evidence type="ECO:0000256" key="7">
    <source>
        <dbReference type="ARBA" id="ARBA00022989"/>
    </source>
</evidence>
<dbReference type="SUPFAM" id="SSF56112">
    <property type="entry name" value="Protein kinase-like (PK-like)"/>
    <property type="match status" value="1"/>
</dbReference>
<reference evidence="12" key="1">
    <citation type="journal article" date="2019" name="Nat. Commun.">
        <title>Genome-wide association mapping of date palm fruit traits.</title>
        <authorList>
            <person name="Hazzouri K.M."/>
            <person name="Gros-Balthazard M."/>
            <person name="Flowers J.M."/>
            <person name="Copetti D."/>
            <person name="Lemansour A."/>
            <person name="Lebrun M."/>
            <person name="Masmoudi K."/>
            <person name="Ferrand S."/>
            <person name="Dhar M.I."/>
            <person name="Fresquez Z.A."/>
            <person name="Rosas U."/>
            <person name="Zhang J."/>
            <person name="Talag J."/>
            <person name="Lee S."/>
            <person name="Kudrna D."/>
            <person name="Powell R.F."/>
            <person name="Leitch I.J."/>
            <person name="Krueger R.R."/>
            <person name="Wing R.A."/>
            <person name="Amiri K.M.A."/>
            <person name="Purugganan M.D."/>
        </authorList>
    </citation>
    <scope>NUCLEOTIDE SEQUENCE [LARGE SCALE GENOMIC DNA]</scope>
    <source>
        <strain evidence="12">cv. Khalas</strain>
    </source>
</reference>
<dbReference type="PROSITE" id="PS00108">
    <property type="entry name" value="PROTEIN_KINASE_ST"/>
    <property type="match status" value="1"/>
</dbReference>
<keyword evidence="6" id="KW-0067">ATP-binding</keyword>
<evidence type="ECO:0000256" key="10">
    <source>
        <dbReference type="SAM" id="Phobius"/>
    </source>
</evidence>
<evidence type="ECO:0000256" key="8">
    <source>
        <dbReference type="ARBA" id="ARBA00023136"/>
    </source>
</evidence>
<dbReference type="RefSeq" id="XP_038983696.1">
    <property type="nucleotide sequence ID" value="XM_039127768.1"/>
</dbReference>
<evidence type="ECO:0000259" key="11">
    <source>
        <dbReference type="PROSITE" id="PS50011"/>
    </source>
</evidence>
<dbReference type="GO" id="GO:0004672">
    <property type="term" value="F:protein kinase activity"/>
    <property type="evidence" value="ECO:0007669"/>
    <property type="project" value="InterPro"/>
</dbReference>
<dbReference type="InterPro" id="IPR000719">
    <property type="entry name" value="Prot_kinase_dom"/>
</dbReference>
<dbReference type="InterPro" id="IPR056563">
    <property type="entry name" value="LysM3_LYK4_5"/>
</dbReference>
<sequence>MGENPYDANDLFAGLDLLVPLRCACPSRNQTADGIKYLLTFPVSEGDDFSDLSDRFNASYHDTASANGFSEQGYPTIFPSSTILIPLPQEPLSSQTIIHHPIESSPSPFQPLHPFIKNNIKRSYSKLHFSIGIAVPSLLVLCALVTVAFWYDKKRMTRADGKKKSILPKDVLKAITDVNHELKVFSFEELNAATQDFSCACRIEGLWGICMGQEHCYLVYEHMENGSLKDWLLDRSRSELLSWNHRVQIALDIANGLDYLHNFAEPRYVHMDIKNSNVLLDSNLRAKIANFSMARSSEGRNNGFAITRTVEGSLGYMAPEYLEGGLATPKIDVHAFGVVMLELITGKDAVIKHEGREMLLSSVMISIVEGRNAQIELSNFLDSTMRGGCRAGLALAMAKLSVACLRQDPGSRPSMGEVVSILSRVQMESKKSGVA</sequence>
<proteinExistence type="predicted"/>
<dbReference type="KEGG" id="pda:103723953"/>
<keyword evidence="9" id="KW-1015">Disulfide bond</keyword>
<keyword evidence="3 10" id="KW-0812">Transmembrane</keyword>
<keyword evidence="12" id="KW-1185">Reference proteome</keyword>
<evidence type="ECO:0000313" key="12">
    <source>
        <dbReference type="Proteomes" id="UP000228380"/>
    </source>
</evidence>
<dbReference type="AlphaFoldDB" id="A0A8B9AAI2"/>
<dbReference type="OrthoDB" id="4062651at2759"/>
<dbReference type="GeneID" id="103723953"/>
<accession>A0A8B9AAI2</accession>
<comment type="subcellular location">
    <subcellularLocation>
        <location evidence="1">Cell membrane</location>
        <topology evidence="1">Single-pass membrane protein</topology>
    </subcellularLocation>
</comment>
<dbReference type="GO" id="GO:0005886">
    <property type="term" value="C:plasma membrane"/>
    <property type="evidence" value="ECO:0007669"/>
    <property type="project" value="UniProtKB-SubCell"/>
</dbReference>
<reference evidence="13" key="2">
    <citation type="submission" date="2025-08" db="UniProtKB">
        <authorList>
            <consortium name="RefSeq"/>
        </authorList>
    </citation>
    <scope>IDENTIFICATION</scope>
    <source>
        <tissue evidence="13">Young leaves</tissue>
    </source>
</reference>
<evidence type="ECO:0000256" key="9">
    <source>
        <dbReference type="ARBA" id="ARBA00023157"/>
    </source>
</evidence>
<dbReference type="PANTHER" id="PTHR45927:SF11">
    <property type="entry name" value="LYSM DOMAIN RECEPTOR-LIKE KINASE 4"/>
    <property type="match status" value="1"/>
</dbReference>
<keyword evidence="2" id="KW-1003">Cell membrane</keyword>